<gene>
    <name evidence="1" type="ORF">H9725_02790</name>
</gene>
<reference evidence="1" key="2">
    <citation type="submission" date="2021-04" db="EMBL/GenBank/DDBJ databases">
        <authorList>
            <person name="Gilroy R."/>
        </authorList>
    </citation>
    <scope>NUCLEOTIDE SEQUENCE</scope>
    <source>
        <strain evidence="1">ChiBcec16-3735</strain>
    </source>
</reference>
<dbReference type="InterPro" id="IPR016024">
    <property type="entry name" value="ARM-type_fold"/>
</dbReference>
<evidence type="ECO:0000313" key="2">
    <source>
        <dbReference type="Proteomes" id="UP000824065"/>
    </source>
</evidence>
<comment type="caution">
    <text evidence="1">The sequence shown here is derived from an EMBL/GenBank/DDBJ whole genome shotgun (WGS) entry which is preliminary data.</text>
</comment>
<name>A0A9D2FF50_9FIRM</name>
<dbReference type="Gene3D" id="1.25.10.90">
    <property type="match status" value="1"/>
</dbReference>
<reference evidence="1" key="1">
    <citation type="journal article" date="2021" name="PeerJ">
        <title>Extensive microbial diversity within the chicken gut microbiome revealed by metagenomics and culture.</title>
        <authorList>
            <person name="Gilroy R."/>
            <person name="Ravi A."/>
            <person name="Getino M."/>
            <person name="Pursley I."/>
            <person name="Horton D.L."/>
            <person name="Alikhan N.F."/>
            <person name="Baker D."/>
            <person name="Gharbi K."/>
            <person name="Hall N."/>
            <person name="Watson M."/>
            <person name="Adriaenssens E.M."/>
            <person name="Foster-Nyarko E."/>
            <person name="Jarju S."/>
            <person name="Secka A."/>
            <person name="Antonio M."/>
            <person name="Oren A."/>
            <person name="Chaudhuri R.R."/>
            <person name="La Ragione R."/>
            <person name="Hildebrand F."/>
            <person name="Pallen M.J."/>
        </authorList>
    </citation>
    <scope>NUCLEOTIDE SEQUENCE</scope>
    <source>
        <strain evidence="1">ChiBcec16-3735</strain>
    </source>
</reference>
<accession>A0A9D2FF50</accession>
<proteinExistence type="predicted"/>
<dbReference type="InterPro" id="IPR014825">
    <property type="entry name" value="DNA_alkylation"/>
</dbReference>
<dbReference type="Pfam" id="PF08713">
    <property type="entry name" value="DNA_alkylation"/>
    <property type="match status" value="1"/>
</dbReference>
<sequence>MSAIEEKVRGRLFAMQDKQYQAFQQKLLPSLPPERVIGVRTPALRQYARQLAGSGEAAAFLAAAPHRYYEENNLHAFLLERERDFSAALAGVEAFLPYVDNWATCDMCSPGVFARHTGELLEPVRRWIGSGQTYTVRYGLGMLMRYYLDGSFRPEYLAWAGEVRSEEYYVRMMAAWYFATALAKQPQAAWPWVAEPRLAPWVRAKAVQKALESRRISPEQKQALRALRGTFTKGL</sequence>
<dbReference type="Proteomes" id="UP000824065">
    <property type="component" value="Unassembled WGS sequence"/>
</dbReference>
<dbReference type="SUPFAM" id="SSF48371">
    <property type="entry name" value="ARM repeat"/>
    <property type="match status" value="1"/>
</dbReference>
<dbReference type="EMBL" id="DXBJ01000020">
    <property type="protein sequence ID" value="HIZ57501.1"/>
    <property type="molecule type" value="Genomic_DNA"/>
</dbReference>
<dbReference type="AlphaFoldDB" id="A0A9D2FF50"/>
<evidence type="ECO:0000313" key="1">
    <source>
        <dbReference type="EMBL" id="HIZ57501.1"/>
    </source>
</evidence>
<protein>
    <submittedName>
        <fullName evidence="1">DNA alkylation repair protein</fullName>
    </submittedName>
</protein>
<organism evidence="1 2">
    <name type="scientific">Candidatus Faecalibacterium gallistercoris</name>
    <dbReference type="NCBI Taxonomy" id="2838579"/>
    <lineage>
        <taxon>Bacteria</taxon>
        <taxon>Bacillati</taxon>
        <taxon>Bacillota</taxon>
        <taxon>Clostridia</taxon>
        <taxon>Eubacteriales</taxon>
        <taxon>Oscillospiraceae</taxon>
        <taxon>Faecalibacterium</taxon>
    </lineage>
</organism>
<dbReference type="CDD" id="cd06561">
    <property type="entry name" value="AlkD_like"/>
    <property type="match status" value="1"/>
</dbReference>